<proteinExistence type="predicted"/>
<dbReference type="AlphaFoldDB" id="A0AA41YRK6"/>
<organism evidence="1 2">
    <name type="scientific">Limobrevibacterium gyesilva</name>
    <dbReference type="NCBI Taxonomy" id="2991712"/>
    <lineage>
        <taxon>Bacteria</taxon>
        <taxon>Pseudomonadati</taxon>
        <taxon>Pseudomonadota</taxon>
        <taxon>Alphaproteobacteria</taxon>
        <taxon>Acetobacterales</taxon>
        <taxon>Acetobacteraceae</taxon>
        <taxon>Limobrevibacterium</taxon>
    </lineage>
</organism>
<dbReference type="InterPro" id="IPR036259">
    <property type="entry name" value="MFS_trans_sf"/>
</dbReference>
<reference evidence="1" key="1">
    <citation type="submission" date="2022-09" db="EMBL/GenBank/DDBJ databases">
        <title>Rhodovastum sp. nov. RN2-1 isolated from soil in Seongnam, South Korea.</title>
        <authorList>
            <person name="Le N.T."/>
        </authorList>
    </citation>
    <scope>NUCLEOTIDE SEQUENCE</scope>
    <source>
        <strain evidence="1">RN2-1</strain>
    </source>
</reference>
<sequence length="160" mass="18206">MTRWLAGRYDRKAVYQLSIAIFALGVVVAARAATPMQFVTARVVQMQAQTAFVASHHPDGRLKSQTSDWKPMRPVREAGRPNVTISTHDWALRVVSSAARARASSGDGLEPAEPYRDQLMNTNISSHALVDDREKLRLSRTHRQNQAPTWLELFEQRRRW</sequence>
<reference evidence="1" key="2">
    <citation type="submission" date="2022-10" db="EMBL/GenBank/DDBJ databases">
        <authorList>
            <person name="Trinh H.N."/>
        </authorList>
    </citation>
    <scope>NUCLEOTIDE SEQUENCE</scope>
    <source>
        <strain evidence="1">RN2-1</strain>
    </source>
</reference>
<accession>A0AA41YRK6</accession>
<dbReference type="EMBL" id="JAPDNT010000041">
    <property type="protein sequence ID" value="MCW3477555.1"/>
    <property type="molecule type" value="Genomic_DNA"/>
</dbReference>
<dbReference type="Proteomes" id="UP001165679">
    <property type="component" value="Unassembled WGS sequence"/>
</dbReference>
<protein>
    <submittedName>
        <fullName evidence="1">Uncharacterized protein</fullName>
    </submittedName>
</protein>
<evidence type="ECO:0000313" key="1">
    <source>
        <dbReference type="EMBL" id="MCW3477555.1"/>
    </source>
</evidence>
<comment type="caution">
    <text evidence="1">The sequence shown here is derived from an EMBL/GenBank/DDBJ whole genome shotgun (WGS) entry which is preliminary data.</text>
</comment>
<gene>
    <name evidence="1" type="ORF">OL599_23620</name>
</gene>
<keyword evidence="2" id="KW-1185">Reference proteome</keyword>
<name>A0AA41YRK6_9PROT</name>
<feature type="non-terminal residue" evidence="1">
    <location>
        <position position="160"/>
    </location>
</feature>
<dbReference type="SUPFAM" id="SSF103473">
    <property type="entry name" value="MFS general substrate transporter"/>
    <property type="match status" value="1"/>
</dbReference>
<evidence type="ECO:0000313" key="2">
    <source>
        <dbReference type="Proteomes" id="UP001165679"/>
    </source>
</evidence>